<feature type="chain" id="PRO_5042214801" evidence="2">
    <location>
        <begin position="26"/>
        <end position="636"/>
    </location>
</feature>
<accession>A0AAE1RVA1</accession>
<dbReference type="EMBL" id="JAVYJV010000011">
    <property type="protein sequence ID" value="KAK4358835.1"/>
    <property type="molecule type" value="Genomic_DNA"/>
</dbReference>
<dbReference type="PRINTS" id="PR01217">
    <property type="entry name" value="PRICHEXTENSN"/>
</dbReference>
<sequence>MARSTTHIVVGLGIFLLMLIAVTEAKTPPGIADHPSHSHCSDDEIKQCKNLPHVCPKFCPNGCITECRSCKPICVDDSVPPPNDGGSGSYPSPSPPKKETPLPTPPPSPPKKETPPTSPPKESTPPPSPPKKETPPPSPPKKETPPPSPPKEETPPPSPPKESSPPKEETPPPSPPKEETPPPSPPKKETTPPSPPKESTPPPSPSKEETPPPSPPKESTPPPSPPKEETPSPSPSPPKESTPPPSPPKQETPPSSPPKEETPPAYPPRESTPPPSSPKETTPPLPSPPSSPPPSTPYFPPPPQQTTPPSSSPPPPSSGSPPPPFYPSPALKPPTPKNVKCKNKYYPSCYAVQHVCPTSCPASCQVDCVSCKPVCKCDKPGAVCQDPRFIGGDGITFYFHGKKDKEFCLVSDPEFHINAHFIGRRNENMKRDFTWVQSIGILYGTHKISVSALKTSTWDDSIDRLALHFDSEPIYLPDTEGARWQSKTVPMTSIMRIGNTNEIIVDIENVLTITTKIVPITEQESRVHNYGITNDDCFAHLELGFKFFFLSDEVNGVLGQTYRKDYVSRVKMGVLMPIMGGDKKFAASGIFDADCSVARFQANRVQSNIYKAPLNLQLPSLNCKGGIYGRGVVCKR</sequence>
<feature type="compositionally biased region" description="Basic and acidic residues" evidence="1">
    <location>
        <begin position="130"/>
        <end position="154"/>
    </location>
</feature>
<evidence type="ECO:0000256" key="2">
    <source>
        <dbReference type="SAM" id="SignalP"/>
    </source>
</evidence>
<gene>
    <name evidence="3" type="ORF">RND71_021064</name>
</gene>
<keyword evidence="4" id="KW-1185">Reference proteome</keyword>
<name>A0AAE1RVA1_9SOLA</name>
<dbReference type="AlphaFoldDB" id="A0AAE1RVA1"/>
<proteinExistence type="predicted"/>
<feature type="compositionally biased region" description="Pro residues" evidence="1">
    <location>
        <begin position="264"/>
        <end position="331"/>
    </location>
</feature>
<protein>
    <submittedName>
        <fullName evidence="3">Uncharacterized protein</fullName>
    </submittedName>
</protein>
<keyword evidence="2" id="KW-0732">Signal</keyword>
<evidence type="ECO:0000313" key="3">
    <source>
        <dbReference type="EMBL" id="KAK4358835.1"/>
    </source>
</evidence>
<organism evidence="3 4">
    <name type="scientific">Anisodus tanguticus</name>
    <dbReference type="NCBI Taxonomy" id="243964"/>
    <lineage>
        <taxon>Eukaryota</taxon>
        <taxon>Viridiplantae</taxon>
        <taxon>Streptophyta</taxon>
        <taxon>Embryophyta</taxon>
        <taxon>Tracheophyta</taxon>
        <taxon>Spermatophyta</taxon>
        <taxon>Magnoliopsida</taxon>
        <taxon>eudicotyledons</taxon>
        <taxon>Gunneridae</taxon>
        <taxon>Pentapetalae</taxon>
        <taxon>asterids</taxon>
        <taxon>lamiids</taxon>
        <taxon>Solanales</taxon>
        <taxon>Solanaceae</taxon>
        <taxon>Solanoideae</taxon>
        <taxon>Hyoscyameae</taxon>
        <taxon>Anisodus</taxon>
    </lineage>
</organism>
<feature type="compositionally biased region" description="Pro residues" evidence="1">
    <location>
        <begin position="232"/>
        <end position="257"/>
    </location>
</feature>
<dbReference type="Pfam" id="PF06830">
    <property type="entry name" value="Root_cap"/>
    <property type="match status" value="1"/>
</dbReference>
<feature type="compositionally biased region" description="Pro residues" evidence="1">
    <location>
        <begin position="116"/>
        <end position="129"/>
    </location>
</feature>
<reference evidence="3" key="1">
    <citation type="submission" date="2023-12" db="EMBL/GenBank/DDBJ databases">
        <title>Genome assembly of Anisodus tanguticus.</title>
        <authorList>
            <person name="Wang Y.-J."/>
        </authorList>
    </citation>
    <scope>NUCLEOTIDE SEQUENCE</scope>
    <source>
        <strain evidence="3">KB-2021</strain>
        <tissue evidence="3">Leaf</tissue>
    </source>
</reference>
<dbReference type="Proteomes" id="UP001291623">
    <property type="component" value="Unassembled WGS sequence"/>
</dbReference>
<feature type="region of interest" description="Disordered" evidence="1">
    <location>
        <begin position="81"/>
        <end position="331"/>
    </location>
</feature>
<dbReference type="InterPro" id="IPR009646">
    <property type="entry name" value="Root_cap"/>
</dbReference>
<evidence type="ECO:0000313" key="4">
    <source>
        <dbReference type="Proteomes" id="UP001291623"/>
    </source>
</evidence>
<feature type="compositionally biased region" description="Pro residues" evidence="1">
    <location>
        <begin position="192"/>
        <end position="225"/>
    </location>
</feature>
<feature type="signal peptide" evidence="2">
    <location>
        <begin position="1"/>
        <end position="25"/>
    </location>
</feature>
<comment type="caution">
    <text evidence="3">The sequence shown here is derived from an EMBL/GenBank/DDBJ whole genome shotgun (WGS) entry which is preliminary data.</text>
</comment>
<dbReference type="PANTHER" id="PTHR31656">
    <property type="entry name" value="ROOT CAP DOMAIN-CONTAINING PROTEIN"/>
    <property type="match status" value="1"/>
</dbReference>
<feature type="compositionally biased region" description="Basic and acidic residues" evidence="1">
    <location>
        <begin position="164"/>
        <end position="190"/>
    </location>
</feature>
<evidence type="ECO:0000256" key="1">
    <source>
        <dbReference type="SAM" id="MobiDB-lite"/>
    </source>
</evidence>